<keyword evidence="4" id="KW-1185">Reference proteome</keyword>
<dbReference type="InterPro" id="IPR029058">
    <property type="entry name" value="AB_hydrolase_fold"/>
</dbReference>
<organism evidence="3 4">
    <name type="scientific">Calidifontibacter indicus</name>
    <dbReference type="NCBI Taxonomy" id="419650"/>
    <lineage>
        <taxon>Bacteria</taxon>
        <taxon>Bacillati</taxon>
        <taxon>Actinomycetota</taxon>
        <taxon>Actinomycetes</taxon>
        <taxon>Micrococcales</taxon>
        <taxon>Dermacoccaceae</taxon>
        <taxon>Calidifontibacter</taxon>
    </lineage>
</organism>
<comment type="caution">
    <text evidence="3">The sequence shown here is derived from an EMBL/GenBank/DDBJ whole genome shotgun (WGS) entry which is preliminary data.</text>
</comment>
<protein>
    <submittedName>
        <fullName evidence="3">Acetyl esterase</fullName>
    </submittedName>
</protein>
<evidence type="ECO:0000259" key="2">
    <source>
        <dbReference type="Pfam" id="PF07859"/>
    </source>
</evidence>
<evidence type="ECO:0000313" key="4">
    <source>
        <dbReference type="Proteomes" id="UP000256253"/>
    </source>
</evidence>
<reference evidence="3 4" key="1">
    <citation type="submission" date="2018-08" db="EMBL/GenBank/DDBJ databases">
        <title>Sequencing the genomes of 1000 actinobacteria strains.</title>
        <authorList>
            <person name="Klenk H.-P."/>
        </authorList>
    </citation>
    <scope>NUCLEOTIDE SEQUENCE [LARGE SCALE GENOMIC DNA]</scope>
    <source>
        <strain evidence="3 4">DSM 22967</strain>
    </source>
</reference>
<dbReference type="PANTHER" id="PTHR48081">
    <property type="entry name" value="AB HYDROLASE SUPERFAMILY PROTEIN C4A8.06C"/>
    <property type="match status" value="1"/>
</dbReference>
<dbReference type="PANTHER" id="PTHR48081:SF8">
    <property type="entry name" value="ALPHA_BETA HYDROLASE FOLD-3 DOMAIN-CONTAINING PROTEIN-RELATED"/>
    <property type="match status" value="1"/>
</dbReference>
<dbReference type="Pfam" id="PF07859">
    <property type="entry name" value="Abhydrolase_3"/>
    <property type="match status" value="1"/>
</dbReference>
<name>A0A3D9UYV4_9MICO</name>
<dbReference type="GO" id="GO:0016787">
    <property type="term" value="F:hydrolase activity"/>
    <property type="evidence" value="ECO:0007669"/>
    <property type="project" value="UniProtKB-KW"/>
</dbReference>
<dbReference type="Proteomes" id="UP000256253">
    <property type="component" value="Unassembled WGS sequence"/>
</dbReference>
<keyword evidence="1" id="KW-0378">Hydrolase</keyword>
<accession>A0A3D9UYV4</accession>
<dbReference type="InterPro" id="IPR013094">
    <property type="entry name" value="AB_hydrolase_3"/>
</dbReference>
<sequence>MVIQQTCRMSPTSWTDTAGMPLRTRLLCYARGRSGSVADMTLEQIAVNRALSPAPRFPASLVIGSLTKGVQIDGFTVRGRSGHEIPVRRYRTGRRTDRVLLYLHGGGWVLGRPQDYDSMLSMLAGRCDATVLAPDYRKAPEHKAPNGLHDCLDVFDWLAAAPSECGTTSPRIVVGGDSAGGNLSALVAQHARDHRKDLVGQVLIYPATDLSIEHTMRNAPGLTGDDIDRYKDLYLSGSGIEAESAVLSPARGDLRGLAPALVQTAEMDPLRDEGIDYAHKLRHAGNEVRLTRYYQVPHGFLNMPGATSCGHQARMEIADQLIDWWQHR</sequence>
<evidence type="ECO:0000256" key="1">
    <source>
        <dbReference type="ARBA" id="ARBA00022801"/>
    </source>
</evidence>
<dbReference type="Gene3D" id="3.40.50.1820">
    <property type="entry name" value="alpha/beta hydrolase"/>
    <property type="match status" value="1"/>
</dbReference>
<dbReference type="AlphaFoldDB" id="A0A3D9UYV4"/>
<dbReference type="SUPFAM" id="SSF53474">
    <property type="entry name" value="alpha/beta-Hydrolases"/>
    <property type="match status" value="1"/>
</dbReference>
<proteinExistence type="predicted"/>
<feature type="domain" description="Alpha/beta hydrolase fold-3" evidence="2">
    <location>
        <begin position="100"/>
        <end position="301"/>
    </location>
</feature>
<evidence type="ECO:0000313" key="3">
    <source>
        <dbReference type="EMBL" id="REF31144.1"/>
    </source>
</evidence>
<dbReference type="EMBL" id="QTUA01000001">
    <property type="protein sequence ID" value="REF31144.1"/>
    <property type="molecule type" value="Genomic_DNA"/>
</dbReference>
<gene>
    <name evidence="3" type="ORF">DFJ65_2189</name>
</gene>
<dbReference type="InterPro" id="IPR050300">
    <property type="entry name" value="GDXG_lipolytic_enzyme"/>
</dbReference>